<comment type="similarity">
    <text evidence="1">Belongs to the P-Pant transferase superfamily. Gsp/Sfp/HetI/AcpT family.</text>
</comment>
<evidence type="ECO:0000313" key="4">
    <source>
        <dbReference type="EMBL" id="MBB6414402.1"/>
    </source>
</evidence>
<dbReference type="EC" id="2.7.8.-" evidence="4"/>
<dbReference type="SUPFAM" id="SSF56214">
    <property type="entry name" value="4'-phosphopantetheinyl transferase"/>
    <property type="match status" value="2"/>
</dbReference>
<protein>
    <submittedName>
        <fullName evidence="4">4'-phosphopantetheinyl transferase</fullName>
        <ecNumber evidence="4">2.7.8.-</ecNumber>
    </submittedName>
</protein>
<dbReference type="Gene3D" id="3.90.470.20">
    <property type="entry name" value="4'-phosphopantetheinyl transferase domain"/>
    <property type="match status" value="1"/>
</dbReference>
<evidence type="ECO:0000256" key="1">
    <source>
        <dbReference type="ARBA" id="ARBA00010990"/>
    </source>
</evidence>
<organism evidence="4 5">
    <name type="scientific">Mesorhizobium sangaii</name>
    <dbReference type="NCBI Taxonomy" id="505389"/>
    <lineage>
        <taxon>Bacteria</taxon>
        <taxon>Pseudomonadati</taxon>
        <taxon>Pseudomonadota</taxon>
        <taxon>Alphaproteobacteria</taxon>
        <taxon>Hyphomicrobiales</taxon>
        <taxon>Phyllobacteriaceae</taxon>
        <taxon>Mesorhizobium</taxon>
    </lineage>
</organism>
<reference evidence="4 5" key="1">
    <citation type="submission" date="2020-08" db="EMBL/GenBank/DDBJ databases">
        <title>Genomic Encyclopedia of Type Strains, Phase IV (KMG-IV): sequencing the most valuable type-strain genomes for metagenomic binning, comparative biology and taxonomic classification.</title>
        <authorList>
            <person name="Goeker M."/>
        </authorList>
    </citation>
    <scope>NUCLEOTIDE SEQUENCE [LARGE SCALE GENOMIC DNA]</scope>
    <source>
        <strain evidence="4 5">DSM 100039</strain>
    </source>
</reference>
<evidence type="ECO:0000313" key="5">
    <source>
        <dbReference type="Proteomes" id="UP000556329"/>
    </source>
</evidence>
<keyword evidence="2 4" id="KW-0808">Transferase</keyword>
<dbReference type="InterPro" id="IPR008278">
    <property type="entry name" value="4-PPantetheinyl_Trfase_dom"/>
</dbReference>
<dbReference type="GO" id="GO:0000287">
    <property type="term" value="F:magnesium ion binding"/>
    <property type="evidence" value="ECO:0007669"/>
    <property type="project" value="InterPro"/>
</dbReference>
<accession>A0A841PW41</accession>
<sequence length="237" mass="26759">MHSNRQSGTIDVWVFRHSQLTIPTLHMREVLSPAERERAEKIRHLDLRLSYLQAKFAFRIILAAHLQVPPRDLRVTISRFGKPRLPAHDIAVSQSHSRDWSAVAVSALTLVGIDIEHRRPLGNCRQLACHIMTDQEASIFEGIPRELAARKFLELWTRKEAVLKCAGLGLNQDPRGLHTGWDEPAVQFGGLQYYLNALPDYGPLVGHLASHDPHQIIMRSLPAQLDAWSICRPAAAF</sequence>
<evidence type="ECO:0000256" key="2">
    <source>
        <dbReference type="ARBA" id="ARBA00022679"/>
    </source>
</evidence>
<evidence type="ECO:0000259" key="3">
    <source>
        <dbReference type="Pfam" id="PF01648"/>
    </source>
</evidence>
<proteinExistence type="inferred from homology"/>
<dbReference type="EMBL" id="JACHEF010000024">
    <property type="protein sequence ID" value="MBB6414402.1"/>
    <property type="molecule type" value="Genomic_DNA"/>
</dbReference>
<comment type="caution">
    <text evidence="4">The sequence shown here is derived from an EMBL/GenBank/DDBJ whole genome shotgun (WGS) entry which is preliminary data.</text>
</comment>
<dbReference type="Pfam" id="PF01648">
    <property type="entry name" value="ACPS"/>
    <property type="match status" value="1"/>
</dbReference>
<gene>
    <name evidence="4" type="ORF">HNQ71_007112</name>
</gene>
<dbReference type="Proteomes" id="UP000556329">
    <property type="component" value="Unassembled WGS sequence"/>
</dbReference>
<dbReference type="PANTHER" id="PTHR12215:SF10">
    <property type="entry name" value="L-AMINOADIPATE-SEMIALDEHYDE DEHYDROGENASE-PHOSPHOPANTETHEINYL TRANSFERASE"/>
    <property type="match status" value="1"/>
</dbReference>
<keyword evidence="5" id="KW-1185">Reference proteome</keyword>
<dbReference type="GO" id="GO:0019878">
    <property type="term" value="P:lysine biosynthetic process via aminoadipic acid"/>
    <property type="evidence" value="ECO:0007669"/>
    <property type="project" value="TreeGrafter"/>
</dbReference>
<dbReference type="InterPro" id="IPR037143">
    <property type="entry name" value="4-PPantetheinyl_Trfase_dom_sf"/>
</dbReference>
<dbReference type="GO" id="GO:0005829">
    <property type="term" value="C:cytosol"/>
    <property type="evidence" value="ECO:0007669"/>
    <property type="project" value="TreeGrafter"/>
</dbReference>
<feature type="domain" description="4'-phosphopantetheinyl transferase" evidence="3">
    <location>
        <begin position="111"/>
        <end position="175"/>
    </location>
</feature>
<dbReference type="InterPro" id="IPR050559">
    <property type="entry name" value="P-Pant_transferase_sf"/>
</dbReference>
<name>A0A841PW41_9HYPH</name>
<dbReference type="GO" id="GO:0008897">
    <property type="term" value="F:holo-[acyl-carrier-protein] synthase activity"/>
    <property type="evidence" value="ECO:0007669"/>
    <property type="project" value="InterPro"/>
</dbReference>
<dbReference type="AlphaFoldDB" id="A0A841PW41"/>
<dbReference type="PANTHER" id="PTHR12215">
    <property type="entry name" value="PHOSPHOPANTETHEINE TRANSFERASE"/>
    <property type="match status" value="1"/>
</dbReference>